<dbReference type="AlphaFoldDB" id="A0A5B0GZF8"/>
<dbReference type="RefSeq" id="WP_149672146.1">
    <property type="nucleotide sequence ID" value="NZ_VTUZ01000015.1"/>
</dbReference>
<organism evidence="2 3">
    <name type="scientific">Paraburkholderia panacisoli</name>
    <dbReference type="NCBI Taxonomy" id="2603818"/>
    <lineage>
        <taxon>Bacteria</taxon>
        <taxon>Pseudomonadati</taxon>
        <taxon>Pseudomonadota</taxon>
        <taxon>Betaproteobacteria</taxon>
        <taxon>Burkholderiales</taxon>
        <taxon>Burkholderiaceae</taxon>
        <taxon>Paraburkholderia</taxon>
    </lineage>
</organism>
<name>A0A5B0GZF8_9BURK</name>
<evidence type="ECO:0000256" key="1">
    <source>
        <dbReference type="SAM" id="SignalP"/>
    </source>
</evidence>
<protein>
    <submittedName>
        <fullName evidence="2">Uncharacterized protein</fullName>
    </submittedName>
</protein>
<keyword evidence="3" id="KW-1185">Reference proteome</keyword>
<evidence type="ECO:0000313" key="2">
    <source>
        <dbReference type="EMBL" id="KAA1008219.1"/>
    </source>
</evidence>
<keyword evidence="1" id="KW-0732">Signal</keyword>
<proteinExistence type="predicted"/>
<accession>A0A5B0GZF8</accession>
<comment type="caution">
    <text evidence="2">The sequence shown here is derived from an EMBL/GenBank/DDBJ whole genome shotgun (WGS) entry which is preliminary data.</text>
</comment>
<evidence type="ECO:0000313" key="3">
    <source>
        <dbReference type="Proteomes" id="UP000325273"/>
    </source>
</evidence>
<dbReference type="EMBL" id="VTUZ01000015">
    <property type="protein sequence ID" value="KAA1008219.1"/>
    <property type="molecule type" value="Genomic_DNA"/>
</dbReference>
<reference evidence="2 3" key="1">
    <citation type="submission" date="2019-08" db="EMBL/GenBank/DDBJ databases">
        <title>Paraburkholderia sp. DCY113.</title>
        <authorList>
            <person name="Kang J."/>
        </authorList>
    </citation>
    <scope>NUCLEOTIDE SEQUENCE [LARGE SCALE GENOMIC DNA]</scope>
    <source>
        <strain evidence="2 3">DCY113</strain>
    </source>
</reference>
<sequence length="67" mass="7360">MRLLIVLIVAALAGSAHHCPPPASHVIETTCSWLTQMTASSADTTETEREIISYEIARHKNCPKETK</sequence>
<dbReference type="Proteomes" id="UP000325273">
    <property type="component" value="Unassembled WGS sequence"/>
</dbReference>
<gene>
    <name evidence="2" type="ORF">FVF58_23065</name>
</gene>
<feature type="chain" id="PRO_5022844513" evidence="1">
    <location>
        <begin position="19"/>
        <end position="67"/>
    </location>
</feature>
<feature type="signal peptide" evidence="1">
    <location>
        <begin position="1"/>
        <end position="18"/>
    </location>
</feature>